<gene>
    <name evidence="1" type="ORF">K6K41_07115</name>
</gene>
<organism evidence="1 2">
    <name type="scientific">Chenggangzhangella methanolivorans</name>
    <dbReference type="NCBI Taxonomy" id="1437009"/>
    <lineage>
        <taxon>Bacteria</taxon>
        <taxon>Pseudomonadati</taxon>
        <taxon>Pseudomonadota</taxon>
        <taxon>Alphaproteobacteria</taxon>
        <taxon>Hyphomicrobiales</taxon>
        <taxon>Methylopilaceae</taxon>
        <taxon>Chenggangzhangella</taxon>
    </lineage>
</organism>
<dbReference type="KEGG" id="cmet:K6K41_07115"/>
<protein>
    <submittedName>
        <fullName evidence="1">Uncharacterized protein</fullName>
    </submittedName>
</protein>
<keyword evidence="2" id="KW-1185">Reference proteome</keyword>
<evidence type="ECO:0000313" key="2">
    <source>
        <dbReference type="Proteomes" id="UP000825701"/>
    </source>
</evidence>
<dbReference type="EMBL" id="CP081869">
    <property type="protein sequence ID" value="QZO01279.1"/>
    <property type="molecule type" value="Genomic_DNA"/>
</dbReference>
<reference evidence="1" key="1">
    <citation type="submission" date="2021-08" db="EMBL/GenBank/DDBJ databases">
        <authorList>
            <person name="Zhang H."/>
            <person name="Xu M."/>
            <person name="Yu Z."/>
            <person name="Yang L."/>
            <person name="Cai Y."/>
        </authorList>
    </citation>
    <scope>NUCLEOTIDE SEQUENCE</scope>
    <source>
        <strain evidence="1">CHL1</strain>
    </source>
</reference>
<proteinExistence type="predicted"/>
<accession>A0A9E6UPC8</accession>
<dbReference type="AlphaFoldDB" id="A0A9E6UPC8"/>
<dbReference type="RefSeq" id="WP_261404523.1">
    <property type="nucleotide sequence ID" value="NZ_CP081869.1"/>
</dbReference>
<sequence length="75" mass="8012">MAALAVLESLILSLRDKQVLSYRETDNIFSDAIAALKNEAALDGASPIYSQAALVIQKIQKGTNGVRDIEPPALT</sequence>
<name>A0A9E6UPC8_9HYPH</name>
<dbReference type="Proteomes" id="UP000825701">
    <property type="component" value="Chromosome"/>
</dbReference>
<evidence type="ECO:0000313" key="1">
    <source>
        <dbReference type="EMBL" id="QZO01279.1"/>
    </source>
</evidence>